<feature type="region of interest" description="Disordered" evidence="1">
    <location>
        <begin position="53"/>
        <end position="88"/>
    </location>
</feature>
<reference evidence="2" key="1">
    <citation type="submission" date="2023-03" db="EMBL/GenBank/DDBJ databases">
        <title>Massive genome expansion in bonnet fungi (Mycena s.s.) driven by repeated elements and novel gene families across ecological guilds.</title>
        <authorList>
            <consortium name="Lawrence Berkeley National Laboratory"/>
            <person name="Harder C.B."/>
            <person name="Miyauchi S."/>
            <person name="Viragh M."/>
            <person name="Kuo A."/>
            <person name="Thoen E."/>
            <person name="Andreopoulos B."/>
            <person name="Lu D."/>
            <person name="Skrede I."/>
            <person name="Drula E."/>
            <person name="Henrissat B."/>
            <person name="Morin E."/>
            <person name="Kohler A."/>
            <person name="Barry K."/>
            <person name="LaButti K."/>
            <person name="Morin E."/>
            <person name="Salamov A."/>
            <person name="Lipzen A."/>
            <person name="Mereny Z."/>
            <person name="Hegedus B."/>
            <person name="Baldrian P."/>
            <person name="Stursova M."/>
            <person name="Weitz H."/>
            <person name="Taylor A."/>
            <person name="Grigoriev I.V."/>
            <person name="Nagy L.G."/>
            <person name="Martin F."/>
            <person name="Kauserud H."/>
        </authorList>
    </citation>
    <scope>NUCLEOTIDE SEQUENCE</scope>
    <source>
        <strain evidence="2">CBHHK067</strain>
    </source>
</reference>
<evidence type="ECO:0000313" key="3">
    <source>
        <dbReference type="Proteomes" id="UP001221757"/>
    </source>
</evidence>
<dbReference type="EMBL" id="JARKIE010000030">
    <property type="protein sequence ID" value="KAJ7697396.1"/>
    <property type="molecule type" value="Genomic_DNA"/>
</dbReference>
<feature type="region of interest" description="Disordered" evidence="1">
    <location>
        <begin position="108"/>
        <end position="155"/>
    </location>
</feature>
<feature type="compositionally biased region" description="Basic and acidic residues" evidence="1">
    <location>
        <begin position="57"/>
        <end position="68"/>
    </location>
</feature>
<comment type="caution">
    <text evidence="2">The sequence shown here is derived from an EMBL/GenBank/DDBJ whole genome shotgun (WGS) entry which is preliminary data.</text>
</comment>
<dbReference type="AlphaFoldDB" id="A0AAD7DRF1"/>
<keyword evidence="3" id="KW-1185">Reference proteome</keyword>
<gene>
    <name evidence="2" type="ORF">B0H17DRAFT_1130374</name>
</gene>
<feature type="region of interest" description="Disordered" evidence="1">
    <location>
        <begin position="197"/>
        <end position="218"/>
    </location>
</feature>
<feature type="compositionally biased region" description="Basic residues" evidence="1">
    <location>
        <begin position="139"/>
        <end position="154"/>
    </location>
</feature>
<sequence length="218" mass="23998">MLWVASTILDIGGVKGILVGDPDPEEEMADTNESMRGVLFVKGWRNVGITRRTVGKKKAESEDKEKAKVQRAAQNNQGLTPSRTGGSAGTSFGSYAWQSLFSGRLSEQNQQLTPVGSEREMSKSLALKPVDDRDFGGGGRRKKGTLERSRKRSVTRAYNDHYRLHQAEILLEKIKVATDGAPNLCRHGGDQIILPGENGPRTWVSNNRGKLLPQEKVK</sequence>
<evidence type="ECO:0000313" key="2">
    <source>
        <dbReference type="EMBL" id="KAJ7697396.1"/>
    </source>
</evidence>
<proteinExistence type="predicted"/>
<name>A0AAD7DRF1_MYCRO</name>
<protein>
    <submittedName>
        <fullName evidence="2">Uncharacterized protein</fullName>
    </submittedName>
</protein>
<feature type="compositionally biased region" description="Polar residues" evidence="1">
    <location>
        <begin position="72"/>
        <end position="88"/>
    </location>
</feature>
<evidence type="ECO:0000256" key="1">
    <source>
        <dbReference type="SAM" id="MobiDB-lite"/>
    </source>
</evidence>
<organism evidence="2 3">
    <name type="scientific">Mycena rosella</name>
    <name type="common">Pink bonnet</name>
    <name type="synonym">Agaricus rosellus</name>
    <dbReference type="NCBI Taxonomy" id="1033263"/>
    <lineage>
        <taxon>Eukaryota</taxon>
        <taxon>Fungi</taxon>
        <taxon>Dikarya</taxon>
        <taxon>Basidiomycota</taxon>
        <taxon>Agaricomycotina</taxon>
        <taxon>Agaricomycetes</taxon>
        <taxon>Agaricomycetidae</taxon>
        <taxon>Agaricales</taxon>
        <taxon>Marasmiineae</taxon>
        <taxon>Mycenaceae</taxon>
        <taxon>Mycena</taxon>
    </lineage>
</organism>
<accession>A0AAD7DRF1</accession>
<dbReference type="Proteomes" id="UP001221757">
    <property type="component" value="Unassembled WGS sequence"/>
</dbReference>